<dbReference type="EMBL" id="SJPL01000001">
    <property type="protein sequence ID" value="TWT68000.1"/>
    <property type="molecule type" value="Genomic_DNA"/>
</dbReference>
<evidence type="ECO:0008006" key="4">
    <source>
        <dbReference type="Google" id="ProtNLM"/>
    </source>
</evidence>
<evidence type="ECO:0000313" key="3">
    <source>
        <dbReference type="Proteomes" id="UP000317238"/>
    </source>
</evidence>
<evidence type="ECO:0000256" key="1">
    <source>
        <dbReference type="SAM" id="SignalP"/>
    </source>
</evidence>
<sequence length="204" mass="22214" precursor="true">MRWYAFCALFILSLPAVADDHAELERPTLEKKALAAKAAKKNAAVSELSVYEVTVASHRLTEAVDPDLSNTEILQWLGTKEGQSNVQSTTTLRQSCVQGMKSSVQFGREVAVVEGEVSTGRGVVSKRLKQLSVGSMCQCTIKPQGKKLLMEIDVEQSLIDDEADDESMPPEIHSQTISTTLVVTPDQPVVIGGDDRNVMVLTVR</sequence>
<organism evidence="2 3">
    <name type="scientific">Crateriforma conspicua</name>
    <dbReference type="NCBI Taxonomy" id="2527996"/>
    <lineage>
        <taxon>Bacteria</taxon>
        <taxon>Pseudomonadati</taxon>
        <taxon>Planctomycetota</taxon>
        <taxon>Planctomycetia</taxon>
        <taxon>Planctomycetales</taxon>
        <taxon>Planctomycetaceae</taxon>
        <taxon>Crateriforma</taxon>
    </lineage>
</organism>
<reference evidence="2 3" key="1">
    <citation type="submission" date="2019-02" db="EMBL/GenBank/DDBJ databases">
        <title>Deep-cultivation of Planctomycetes and their phenomic and genomic characterization uncovers novel biology.</title>
        <authorList>
            <person name="Wiegand S."/>
            <person name="Jogler M."/>
            <person name="Boedeker C."/>
            <person name="Pinto D."/>
            <person name="Vollmers J."/>
            <person name="Rivas-Marin E."/>
            <person name="Kohn T."/>
            <person name="Peeters S.H."/>
            <person name="Heuer A."/>
            <person name="Rast P."/>
            <person name="Oberbeckmann S."/>
            <person name="Bunk B."/>
            <person name="Jeske O."/>
            <person name="Meyerdierks A."/>
            <person name="Storesund J.E."/>
            <person name="Kallscheuer N."/>
            <person name="Luecker S."/>
            <person name="Lage O.M."/>
            <person name="Pohl T."/>
            <person name="Merkel B.J."/>
            <person name="Hornburger P."/>
            <person name="Mueller R.-W."/>
            <person name="Bruemmer F."/>
            <person name="Labrenz M."/>
            <person name="Spormann A.M."/>
            <person name="Op Den Camp H."/>
            <person name="Overmann J."/>
            <person name="Amann R."/>
            <person name="Jetten M.S.M."/>
            <person name="Mascher T."/>
            <person name="Medema M.H."/>
            <person name="Devos D.P."/>
            <person name="Kaster A.-K."/>
            <person name="Ovreas L."/>
            <person name="Rohde M."/>
            <person name="Galperin M.Y."/>
            <person name="Jogler C."/>
        </authorList>
    </citation>
    <scope>NUCLEOTIDE SEQUENCE [LARGE SCALE GENOMIC DNA]</scope>
    <source>
        <strain evidence="2 3">Pan14r</strain>
    </source>
</reference>
<name>A0A5C5XYE4_9PLAN</name>
<keyword evidence="3" id="KW-1185">Reference proteome</keyword>
<proteinExistence type="predicted"/>
<feature type="chain" id="PRO_5022934005" description="Bacterial type II and III secretion system protein" evidence="1">
    <location>
        <begin position="19"/>
        <end position="204"/>
    </location>
</feature>
<protein>
    <recommendedName>
        <fullName evidence="4">Bacterial type II and III secretion system protein</fullName>
    </recommendedName>
</protein>
<dbReference type="RefSeq" id="WP_146438076.1">
    <property type="nucleotide sequence ID" value="NZ_SJPL01000001.1"/>
</dbReference>
<feature type="signal peptide" evidence="1">
    <location>
        <begin position="1"/>
        <end position="18"/>
    </location>
</feature>
<accession>A0A5C5XYE4</accession>
<evidence type="ECO:0000313" key="2">
    <source>
        <dbReference type="EMBL" id="TWT68000.1"/>
    </source>
</evidence>
<dbReference type="OrthoDB" id="9904283at2"/>
<comment type="caution">
    <text evidence="2">The sequence shown here is derived from an EMBL/GenBank/DDBJ whole genome shotgun (WGS) entry which is preliminary data.</text>
</comment>
<dbReference type="Proteomes" id="UP000317238">
    <property type="component" value="Unassembled WGS sequence"/>
</dbReference>
<gene>
    <name evidence="2" type="ORF">Pan14r_02380</name>
</gene>
<keyword evidence="1" id="KW-0732">Signal</keyword>
<dbReference type="AlphaFoldDB" id="A0A5C5XYE4"/>